<evidence type="ECO:0000256" key="11">
    <source>
        <dbReference type="RuleBase" id="RU003357"/>
    </source>
</evidence>
<dbReference type="Proteomes" id="UP000248134">
    <property type="component" value="Unassembled WGS sequence"/>
</dbReference>
<dbReference type="InterPro" id="IPR037066">
    <property type="entry name" value="Plug_dom_sf"/>
</dbReference>
<comment type="caution">
    <text evidence="16">The sequence shown here is derived from an EMBL/GenBank/DDBJ whole genome shotgun (WGS) entry which is preliminary data.</text>
</comment>
<dbReference type="EMBL" id="QKQS01000016">
    <property type="protein sequence ID" value="PZA11714.1"/>
    <property type="molecule type" value="Genomic_DNA"/>
</dbReference>
<evidence type="ECO:0000259" key="14">
    <source>
        <dbReference type="Pfam" id="PF00593"/>
    </source>
</evidence>
<evidence type="ECO:0000256" key="7">
    <source>
        <dbReference type="ARBA" id="ARBA00023136"/>
    </source>
</evidence>
<evidence type="ECO:0000256" key="13">
    <source>
        <dbReference type="SAM" id="SignalP"/>
    </source>
</evidence>
<evidence type="ECO:0000256" key="8">
    <source>
        <dbReference type="ARBA" id="ARBA00023170"/>
    </source>
</evidence>
<evidence type="ECO:0000256" key="12">
    <source>
        <dbReference type="SAM" id="MobiDB-lite"/>
    </source>
</evidence>
<evidence type="ECO:0000313" key="16">
    <source>
        <dbReference type="EMBL" id="PZA11714.1"/>
    </source>
</evidence>
<feature type="chain" id="PRO_5016289243" evidence="13">
    <location>
        <begin position="38"/>
        <end position="775"/>
    </location>
</feature>
<feature type="compositionally biased region" description="Low complexity" evidence="12">
    <location>
        <begin position="87"/>
        <end position="98"/>
    </location>
</feature>
<proteinExistence type="inferred from homology"/>
<keyword evidence="7 10" id="KW-0472">Membrane</keyword>
<keyword evidence="2 10" id="KW-0813">Transport</keyword>
<dbReference type="Gene3D" id="2.170.130.10">
    <property type="entry name" value="TonB-dependent receptor, plug domain"/>
    <property type="match status" value="1"/>
</dbReference>
<comment type="similarity">
    <text evidence="10 11">Belongs to the TonB-dependent receptor family.</text>
</comment>
<accession>A0A323UGP6</accession>
<name>A0A323UGP6_RHOPL</name>
<feature type="domain" description="TonB-dependent receptor-like beta-barrel" evidence="14">
    <location>
        <begin position="286"/>
        <end position="722"/>
    </location>
</feature>
<protein>
    <submittedName>
        <fullName evidence="16">TonB-dependent receptor</fullName>
    </submittedName>
</protein>
<dbReference type="AlphaFoldDB" id="A0A323UGP6"/>
<evidence type="ECO:0000256" key="3">
    <source>
        <dbReference type="ARBA" id="ARBA00022452"/>
    </source>
</evidence>
<dbReference type="InterPro" id="IPR039426">
    <property type="entry name" value="TonB-dep_rcpt-like"/>
</dbReference>
<dbReference type="InterPro" id="IPR012910">
    <property type="entry name" value="Plug_dom"/>
</dbReference>
<evidence type="ECO:0000313" key="17">
    <source>
        <dbReference type="Proteomes" id="UP000248134"/>
    </source>
</evidence>
<dbReference type="PANTHER" id="PTHR30069">
    <property type="entry name" value="TONB-DEPENDENT OUTER MEMBRANE RECEPTOR"/>
    <property type="match status" value="1"/>
</dbReference>
<feature type="signal peptide" evidence="13">
    <location>
        <begin position="1"/>
        <end position="37"/>
    </location>
</feature>
<sequence length="775" mass="83591">MIQRAFTLETKKRALLASTCGLSVALACVITSVDARAQTAEAPSQRTRHVLPEVRVEAGNAAKLQRASRPNAGRASRRNAAQAPKPAQSEQAAASGAATSDNALKPIGGKLPQAGIPHPAQQSITVVDRAQIEQTSPTSLLDILQNVPGVSIARAGGIGGQIYLRGFSSNNWRSPMYIDGDRFRGRNTLQLNYFAPEEIERVEVIRGPGSVVYGSEAMTGLVNVVTRRPKVDPFGPWRIAHGGFSAGYSSVDNGFSTYEWAQAAGLGFDVLGGISYRKGGNYQTPSGAALNSDYESIGGNLRLGWSPTYNQRFELTLRDYWEEDGRAGGVGGAPGWPYTQVRQQPNKVHMAKLSYSGDFTDQLVQHVEGSFYANYFDTQLATVNTATAGVVTRSVSNVGGPLVIGGRAQGVIPWEPAPWGLVKTTFGIDGFQEWRPGSTSWSTRQTATATTVTPETQTAPDNTQANVGAFMLHEWTPMQLLTLSAGGRFDWFNTTSELSPVSSAKALQVLRQNDDVSKTAPTGSFGATVHLTPVLDLLASVGTSYRYPTNSELFAFSGTTIPNPELKPETGLTYEGGFQLNFPTATIKVTAFDSHYTDFLQTVFVNYNGSSMTQRQNVGHATVNGVEAEWRWQATPSFNIYGNAAWLQATNTDTDTPLPFIAPWKGRLGVQYAPLGSGYSLGAAVDWAGAKTRISPTEEYPTGGYAVPSIYASLDLGILISPRLGDTKVHLSLQNIFDTSYVSAATYVNRSYPQSMYNPLLEPGRNFTARLVHTF</sequence>
<evidence type="ECO:0000256" key="4">
    <source>
        <dbReference type="ARBA" id="ARBA00022692"/>
    </source>
</evidence>
<dbReference type="Gene3D" id="2.40.170.20">
    <property type="entry name" value="TonB-dependent receptor, beta-barrel domain"/>
    <property type="match status" value="1"/>
</dbReference>
<dbReference type="GO" id="GO:0044718">
    <property type="term" value="P:siderophore transmembrane transport"/>
    <property type="evidence" value="ECO:0007669"/>
    <property type="project" value="TreeGrafter"/>
</dbReference>
<dbReference type="PROSITE" id="PS52016">
    <property type="entry name" value="TONB_DEPENDENT_REC_3"/>
    <property type="match status" value="1"/>
</dbReference>
<dbReference type="PROSITE" id="PS51257">
    <property type="entry name" value="PROKAR_LIPOPROTEIN"/>
    <property type="match status" value="1"/>
</dbReference>
<keyword evidence="4 10" id="KW-0812">Transmembrane</keyword>
<evidence type="ECO:0000256" key="9">
    <source>
        <dbReference type="ARBA" id="ARBA00023237"/>
    </source>
</evidence>
<reference evidence="16 17" key="1">
    <citation type="submission" date="2018-06" db="EMBL/GenBank/DDBJ databases">
        <title>Draft Whole-Genome Sequence of the purple photosynthetic bacterium Rhodospeudomonas palustris XCP.</title>
        <authorList>
            <person name="Rayyan A."/>
            <person name="Meyer T.E."/>
            <person name="Kyndt J.A."/>
        </authorList>
    </citation>
    <scope>NUCLEOTIDE SEQUENCE [LARGE SCALE GENOMIC DNA]</scope>
    <source>
        <strain evidence="16 17">XCP</strain>
    </source>
</reference>
<dbReference type="Pfam" id="PF07715">
    <property type="entry name" value="Plug"/>
    <property type="match status" value="1"/>
</dbReference>
<dbReference type="InterPro" id="IPR036942">
    <property type="entry name" value="Beta-barrel_TonB_sf"/>
</dbReference>
<dbReference type="OrthoDB" id="9760333at2"/>
<evidence type="ECO:0000256" key="6">
    <source>
        <dbReference type="ARBA" id="ARBA00023077"/>
    </source>
</evidence>
<dbReference type="GO" id="GO:0009279">
    <property type="term" value="C:cell outer membrane"/>
    <property type="evidence" value="ECO:0007669"/>
    <property type="project" value="UniProtKB-SubCell"/>
</dbReference>
<evidence type="ECO:0000259" key="15">
    <source>
        <dbReference type="Pfam" id="PF07715"/>
    </source>
</evidence>
<organism evidence="16 17">
    <name type="scientific">Rhodopseudomonas palustris</name>
    <dbReference type="NCBI Taxonomy" id="1076"/>
    <lineage>
        <taxon>Bacteria</taxon>
        <taxon>Pseudomonadati</taxon>
        <taxon>Pseudomonadota</taxon>
        <taxon>Alphaproteobacteria</taxon>
        <taxon>Hyphomicrobiales</taxon>
        <taxon>Nitrobacteraceae</taxon>
        <taxon>Rhodopseudomonas</taxon>
    </lineage>
</organism>
<dbReference type="PANTHER" id="PTHR30069:SF29">
    <property type="entry name" value="HEMOGLOBIN AND HEMOGLOBIN-HAPTOGLOBIN-BINDING PROTEIN 1-RELATED"/>
    <property type="match status" value="1"/>
</dbReference>
<feature type="region of interest" description="Disordered" evidence="12">
    <location>
        <begin position="58"/>
        <end position="117"/>
    </location>
</feature>
<evidence type="ECO:0000256" key="2">
    <source>
        <dbReference type="ARBA" id="ARBA00022448"/>
    </source>
</evidence>
<dbReference type="InterPro" id="IPR000531">
    <property type="entry name" value="Beta-barrel_TonB"/>
</dbReference>
<comment type="subcellular location">
    <subcellularLocation>
        <location evidence="1 10">Cell outer membrane</location>
        <topology evidence="1 10">Multi-pass membrane protein</topology>
    </subcellularLocation>
</comment>
<keyword evidence="3 10" id="KW-1134">Transmembrane beta strand</keyword>
<dbReference type="GO" id="GO:0015344">
    <property type="term" value="F:siderophore uptake transmembrane transporter activity"/>
    <property type="evidence" value="ECO:0007669"/>
    <property type="project" value="TreeGrafter"/>
</dbReference>
<keyword evidence="6 11" id="KW-0798">TonB box</keyword>
<gene>
    <name evidence="16" type="ORF">DNX69_11360</name>
</gene>
<dbReference type="Pfam" id="PF00593">
    <property type="entry name" value="TonB_dep_Rec_b-barrel"/>
    <property type="match status" value="1"/>
</dbReference>
<dbReference type="CDD" id="cd01347">
    <property type="entry name" value="ligand_gated_channel"/>
    <property type="match status" value="1"/>
</dbReference>
<keyword evidence="8 16" id="KW-0675">Receptor</keyword>
<evidence type="ECO:0000256" key="10">
    <source>
        <dbReference type="PROSITE-ProRule" id="PRU01360"/>
    </source>
</evidence>
<keyword evidence="5 13" id="KW-0732">Signal</keyword>
<evidence type="ECO:0000256" key="5">
    <source>
        <dbReference type="ARBA" id="ARBA00022729"/>
    </source>
</evidence>
<keyword evidence="9 10" id="KW-0998">Cell outer membrane</keyword>
<feature type="domain" description="TonB-dependent receptor plug" evidence="15">
    <location>
        <begin position="121"/>
        <end position="220"/>
    </location>
</feature>
<evidence type="ECO:0000256" key="1">
    <source>
        <dbReference type="ARBA" id="ARBA00004571"/>
    </source>
</evidence>
<dbReference type="SUPFAM" id="SSF56935">
    <property type="entry name" value="Porins"/>
    <property type="match status" value="1"/>
</dbReference>